<feature type="transmembrane region" description="Helical" evidence="1">
    <location>
        <begin position="124"/>
        <end position="141"/>
    </location>
</feature>
<feature type="transmembrane region" description="Helical" evidence="1">
    <location>
        <begin position="153"/>
        <end position="172"/>
    </location>
</feature>
<keyword evidence="1" id="KW-0812">Transmembrane</keyword>
<organism evidence="2 3">
    <name type="scientific">Sodaliphilus pleomorphus</name>
    <dbReference type="NCBI Taxonomy" id="2606626"/>
    <lineage>
        <taxon>Bacteria</taxon>
        <taxon>Pseudomonadati</taxon>
        <taxon>Bacteroidota</taxon>
        <taxon>Bacteroidia</taxon>
        <taxon>Bacteroidales</taxon>
        <taxon>Muribaculaceae</taxon>
        <taxon>Sodaliphilus</taxon>
    </lineage>
</organism>
<feature type="transmembrane region" description="Helical" evidence="1">
    <location>
        <begin position="339"/>
        <end position="355"/>
    </location>
</feature>
<comment type="caution">
    <text evidence="2">The sequence shown here is derived from an EMBL/GenBank/DDBJ whole genome shotgun (WGS) entry which is preliminary data.</text>
</comment>
<accession>A0A6L5X8P3</accession>
<feature type="transmembrane region" description="Helical" evidence="1">
    <location>
        <begin position="362"/>
        <end position="379"/>
    </location>
</feature>
<evidence type="ECO:0000313" key="2">
    <source>
        <dbReference type="EMBL" id="MSS16690.1"/>
    </source>
</evidence>
<protein>
    <submittedName>
        <fullName evidence="2">Glycosyltransferase family 39 protein</fullName>
    </submittedName>
</protein>
<evidence type="ECO:0000256" key="1">
    <source>
        <dbReference type="SAM" id="Phobius"/>
    </source>
</evidence>
<dbReference type="EMBL" id="VULT01000003">
    <property type="protein sequence ID" value="MSS16690.1"/>
    <property type="molecule type" value="Genomic_DNA"/>
</dbReference>
<gene>
    <name evidence="2" type="ORF">FYJ29_02735</name>
</gene>
<keyword evidence="2" id="KW-0808">Transferase</keyword>
<dbReference type="AlphaFoldDB" id="A0A6L5X8P3"/>
<proteinExistence type="predicted"/>
<dbReference type="Proteomes" id="UP000483362">
    <property type="component" value="Unassembled WGS sequence"/>
</dbReference>
<feature type="transmembrane region" description="Helical" evidence="1">
    <location>
        <begin position="282"/>
        <end position="304"/>
    </location>
</feature>
<feature type="transmembrane region" description="Helical" evidence="1">
    <location>
        <begin position="224"/>
        <end position="245"/>
    </location>
</feature>
<feature type="transmembrane region" description="Helical" evidence="1">
    <location>
        <begin position="252"/>
        <end position="270"/>
    </location>
</feature>
<evidence type="ECO:0000313" key="3">
    <source>
        <dbReference type="Proteomes" id="UP000483362"/>
    </source>
</evidence>
<feature type="transmembrane region" description="Helical" evidence="1">
    <location>
        <begin position="311"/>
        <end position="333"/>
    </location>
</feature>
<sequence>MMIKSYLELSLSSLKKNWKVFTILTLFATIAVFLVSPDSYTHDLYQRNNSAWFFMCGKAWMNGMTPYVDFSDSKGPLLWLIYGIGYLLSHYNYVGVMWITCVFYAVTYLFAYKTAFIFLNDKRQSLLSAVLMTLFFFNAIYHREIKTEDFAQPFMMGAIYYTSCLLYGEPVARHRWVIAKAMLWLGLCFGATFLMKYNIAAISLVFAFYSWAAVKRDGYNLWKAFGLYAAGVAVVWVPFLVYFLVAGNLKAFCFEYFVNVFHTVGALGTSGNGVFDGIFNKFITNAFPITMQCIATLAPMVVIYMKRYRSFPFVAFLVSAVVNMGNGTLIYYFNNSNGLIIFGVIALVLLVRSYEHHRWPRYGAAVISVFILFLIVINNNDRGGNYFTQNGIRRSIFYYYATIMDQVPNPTIIYYRCMPNPEFGVCNNALPGCKYWALQSGATQAMKQEQDDAIAKKQVDFIAVGCNNVTAINKVAKLGYYPYRHTAPDNAFVLFSKKKLKAPSYTINVPNHVVFLKKHFTTRLAFACDTVPTWY</sequence>
<dbReference type="GO" id="GO:0016740">
    <property type="term" value="F:transferase activity"/>
    <property type="evidence" value="ECO:0007669"/>
    <property type="project" value="UniProtKB-KW"/>
</dbReference>
<keyword evidence="1" id="KW-0472">Membrane</keyword>
<feature type="transmembrane region" description="Helical" evidence="1">
    <location>
        <begin position="184"/>
        <end position="212"/>
    </location>
</feature>
<dbReference type="RefSeq" id="WP_154327287.1">
    <property type="nucleotide sequence ID" value="NZ_CP045696.1"/>
</dbReference>
<feature type="transmembrane region" description="Helical" evidence="1">
    <location>
        <begin position="20"/>
        <end position="37"/>
    </location>
</feature>
<feature type="transmembrane region" description="Helical" evidence="1">
    <location>
        <begin position="91"/>
        <end position="112"/>
    </location>
</feature>
<keyword evidence="1" id="KW-1133">Transmembrane helix</keyword>
<name>A0A6L5X8P3_9BACT</name>
<keyword evidence="3" id="KW-1185">Reference proteome</keyword>
<reference evidence="2 3" key="1">
    <citation type="submission" date="2019-08" db="EMBL/GenBank/DDBJ databases">
        <title>In-depth cultivation of the pig gut microbiome towards novel bacterial diversity and tailored functional studies.</title>
        <authorList>
            <person name="Wylensek D."/>
            <person name="Hitch T.C.A."/>
            <person name="Clavel T."/>
        </authorList>
    </citation>
    <scope>NUCLEOTIDE SEQUENCE [LARGE SCALE GENOMIC DNA]</scope>
    <source>
        <strain evidence="2 3">Oil-RF-744-WCA-WT-10</strain>
    </source>
</reference>